<evidence type="ECO:0000313" key="2">
    <source>
        <dbReference type="Proteomes" id="UP001309876"/>
    </source>
</evidence>
<dbReference type="EMBL" id="JAVRRJ010000006">
    <property type="protein sequence ID" value="KAK5083834.1"/>
    <property type="molecule type" value="Genomic_DNA"/>
</dbReference>
<sequence>MANYITRLRIELQETTTPHGIGATRYKVWQCFPGSAGIGEVKIAQGVKQSSVYKDALLYLMMVLISVAPEQYVSNLLLQIHPHRPALGMNMSNKPSHAGDKRMTVIEDEEMDIPPSTRSI</sequence>
<reference evidence="1 2" key="1">
    <citation type="submission" date="2023-08" db="EMBL/GenBank/DDBJ databases">
        <title>Black Yeasts Isolated from many extreme environments.</title>
        <authorList>
            <person name="Coleine C."/>
            <person name="Stajich J.E."/>
            <person name="Selbmann L."/>
        </authorList>
    </citation>
    <scope>NUCLEOTIDE SEQUENCE [LARGE SCALE GENOMIC DNA]</scope>
    <source>
        <strain evidence="1 2">CCFEE 5910</strain>
    </source>
</reference>
<protein>
    <submittedName>
        <fullName evidence="1">Uncharacterized protein</fullName>
    </submittedName>
</protein>
<organism evidence="1 2">
    <name type="scientific">Lithohypha guttulata</name>
    <dbReference type="NCBI Taxonomy" id="1690604"/>
    <lineage>
        <taxon>Eukaryota</taxon>
        <taxon>Fungi</taxon>
        <taxon>Dikarya</taxon>
        <taxon>Ascomycota</taxon>
        <taxon>Pezizomycotina</taxon>
        <taxon>Eurotiomycetes</taxon>
        <taxon>Chaetothyriomycetidae</taxon>
        <taxon>Chaetothyriales</taxon>
        <taxon>Trichomeriaceae</taxon>
        <taxon>Lithohypha</taxon>
    </lineage>
</organism>
<comment type="caution">
    <text evidence="1">The sequence shown here is derived from an EMBL/GenBank/DDBJ whole genome shotgun (WGS) entry which is preliminary data.</text>
</comment>
<keyword evidence="2" id="KW-1185">Reference proteome</keyword>
<dbReference type="AlphaFoldDB" id="A0AAN7SXQ7"/>
<dbReference type="Proteomes" id="UP001309876">
    <property type="component" value="Unassembled WGS sequence"/>
</dbReference>
<evidence type="ECO:0000313" key="1">
    <source>
        <dbReference type="EMBL" id="KAK5083834.1"/>
    </source>
</evidence>
<accession>A0AAN7SXQ7</accession>
<name>A0AAN7SXQ7_9EURO</name>
<proteinExistence type="predicted"/>
<gene>
    <name evidence="1" type="ORF">LTR05_006340</name>
</gene>